<name>A0A0E0D7Q6_9ORYZ</name>
<dbReference type="EnsemblPlants" id="OMERI03G33540.1">
    <property type="protein sequence ID" value="OMERI03G33540.1"/>
    <property type="gene ID" value="OMERI03G33540"/>
</dbReference>
<sequence length="376" mass="42064">MSCQKFSRQSLQLALNEGCGLYSLRHMDVSKLFYPSMAEALEAEAKAKKKKKKKGTNKIGSIGRLPTPSIHYQPHMSATSNPYNFTNVFALFGENKNKILFSDMEGHSSTYNTELHSFVIMPDLNSPKGPNCLAAHITRTAAHARYDFDIRPDVDYDFFAYNPHGEHTDSLYLMDMDQGKPSSFELLAYYPVGEWQWCSLPLPPFFDDPEHKACNNISYAVIDGTRIFVSSATATYSFDTVAPEWSKIGDWVLPFHTKAEYIPELKLWLGLSASSASDLCALDLSTVAMDSCDVLPMVHHVRLDADLPEGWSLKNRTLVNLGMGRFCIAMFFHTADDSPQVIVFTGVDVVPCGDNRQGGQALHRIKHKSKCLVQSQ</sequence>
<reference evidence="1" key="1">
    <citation type="submission" date="2015-04" db="UniProtKB">
        <authorList>
            <consortium name="EnsemblPlants"/>
        </authorList>
    </citation>
    <scope>IDENTIFICATION</scope>
</reference>
<dbReference type="Pfam" id="PF07893">
    <property type="entry name" value="DUF1668"/>
    <property type="match status" value="1"/>
</dbReference>
<dbReference type="Gramene" id="OMERI03G33540.1">
    <property type="protein sequence ID" value="OMERI03G33540.1"/>
    <property type="gene ID" value="OMERI03G33540"/>
</dbReference>
<dbReference type="eggNOG" id="ENOG502R6NX">
    <property type="taxonomic scope" value="Eukaryota"/>
</dbReference>
<accession>A0A0E0D7Q6</accession>
<evidence type="ECO:0000313" key="2">
    <source>
        <dbReference type="Proteomes" id="UP000008021"/>
    </source>
</evidence>
<dbReference type="Proteomes" id="UP000008021">
    <property type="component" value="Chromosome 3"/>
</dbReference>
<dbReference type="PANTHER" id="PTHR33085">
    <property type="entry name" value="OS12G0113100 PROTEIN-RELATED"/>
    <property type="match status" value="1"/>
</dbReference>
<organism evidence="1">
    <name type="scientific">Oryza meridionalis</name>
    <dbReference type="NCBI Taxonomy" id="40149"/>
    <lineage>
        <taxon>Eukaryota</taxon>
        <taxon>Viridiplantae</taxon>
        <taxon>Streptophyta</taxon>
        <taxon>Embryophyta</taxon>
        <taxon>Tracheophyta</taxon>
        <taxon>Spermatophyta</taxon>
        <taxon>Magnoliopsida</taxon>
        <taxon>Liliopsida</taxon>
        <taxon>Poales</taxon>
        <taxon>Poaceae</taxon>
        <taxon>BOP clade</taxon>
        <taxon>Oryzoideae</taxon>
        <taxon>Oryzeae</taxon>
        <taxon>Oryzinae</taxon>
        <taxon>Oryza</taxon>
    </lineage>
</organism>
<dbReference type="InterPro" id="IPR012871">
    <property type="entry name" value="DUF1668_ORYSA"/>
</dbReference>
<evidence type="ECO:0008006" key="3">
    <source>
        <dbReference type="Google" id="ProtNLM"/>
    </source>
</evidence>
<keyword evidence="2" id="KW-1185">Reference proteome</keyword>
<protein>
    <recommendedName>
        <fullName evidence="3">DUF1618 domain-containing protein</fullName>
    </recommendedName>
</protein>
<proteinExistence type="predicted"/>
<evidence type="ECO:0000313" key="1">
    <source>
        <dbReference type="EnsemblPlants" id="OMERI03G33540.1"/>
    </source>
</evidence>
<dbReference type="AlphaFoldDB" id="A0A0E0D7Q6"/>
<dbReference type="PANTHER" id="PTHR33085:SF121">
    <property type="entry name" value="OS03G0781800 PROTEIN"/>
    <property type="match status" value="1"/>
</dbReference>
<dbReference type="HOGENOM" id="CLU_018267_0_2_1"/>
<reference evidence="1" key="2">
    <citation type="submission" date="2018-05" db="EMBL/GenBank/DDBJ databases">
        <title>OmerRS3 (Oryza meridionalis Reference Sequence Version 3).</title>
        <authorList>
            <person name="Zhang J."/>
            <person name="Kudrna D."/>
            <person name="Lee S."/>
            <person name="Talag J."/>
            <person name="Welchert J."/>
            <person name="Wing R.A."/>
        </authorList>
    </citation>
    <scope>NUCLEOTIDE SEQUENCE [LARGE SCALE GENOMIC DNA]</scope>
    <source>
        <strain evidence="1">cv. OR44</strain>
    </source>
</reference>